<evidence type="ECO:0000313" key="3">
    <source>
        <dbReference type="Proteomes" id="UP001500102"/>
    </source>
</evidence>
<name>A0ABN2YE25_9MICC</name>
<evidence type="ECO:0000256" key="1">
    <source>
        <dbReference type="SAM" id="MobiDB-lite"/>
    </source>
</evidence>
<evidence type="ECO:0000313" key="2">
    <source>
        <dbReference type="EMBL" id="GAA2125347.1"/>
    </source>
</evidence>
<proteinExistence type="predicted"/>
<protein>
    <submittedName>
        <fullName evidence="2">Uncharacterized protein</fullName>
    </submittedName>
</protein>
<comment type="caution">
    <text evidence="2">The sequence shown here is derived from an EMBL/GenBank/DDBJ whole genome shotgun (WGS) entry which is preliminary data.</text>
</comment>
<sequence length="115" mass="12116">MSSSAVHRWGPGRPLDSTPGSVDTRAVWTAILDRLEADIGVAFSGVEPEPWAPPVLPGPIPAELEDRARRVLNAQEESIAILTKTRQVAAAHLEALNLVPASSGAGHALLIDVRG</sequence>
<keyword evidence="3" id="KW-1185">Reference proteome</keyword>
<gene>
    <name evidence="2" type="ORF">GCM10009825_01570</name>
</gene>
<dbReference type="Proteomes" id="UP001500102">
    <property type="component" value="Unassembled WGS sequence"/>
</dbReference>
<accession>A0ABN2YE25</accession>
<reference evidence="2 3" key="1">
    <citation type="journal article" date="2019" name="Int. J. Syst. Evol. Microbiol.">
        <title>The Global Catalogue of Microorganisms (GCM) 10K type strain sequencing project: providing services to taxonomists for standard genome sequencing and annotation.</title>
        <authorList>
            <consortium name="The Broad Institute Genomics Platform"/>
            <consortium name="The Broad Institute Genome Sequencing Center for Infectious Disease"/>
            <person name="Wu L."/>
            <person name="Ma J."/>
        </authorList>
    </citation>
    <scope>NUCLEOTIDE SEQUENCE [LARGE SCALE GENOMIC DNA]</scope>
    <source>
        <strain evidence="2 3">JCM 15921</strain>
    </source>
</reference>
<feature type="region of interest" description="Disordered" evidence="1">
    <location>
        <begin position="1"/>
        <end position="21"/>
    </location>
</feature>
<organism evidence="2 3">
    <name type="scientific">Arthrobacter humicola</name>
    <dbReference type="NCBI Taxonomy" id="409291"/>
    <lineage>
        <taxon>Bacteria</taxon>
        <taxon>Bacillati</taxon>
        <taxon>Actinomycetota</taxon>
        <taxon>Actinomycetes</taxon>
        <taxon>Micrococcales</taxon>
        <taxon>Micrococcaceae</taxon>
        <taxon>Arthrobacter</taxon>
    </lineage>
</organism>
<dbReference type="EMBL" id="BAAAQB010000005">
    <property type="protein sequence ID" value="GAA2125347.1"/>
    <property type="molecule type" value="Genomic_DNA"/>
</dbReference>